<evidence type="ECO:0000313" key="3">
    <source>
        <dbReference type="Proteomes" id="UP000626180"/>
    </source>
</evidence>
<accession>A0ABS0FRW9</accession>
<gene>
    <name evidence="2" type="ORF">IRZ65_20830</name>
</gene>
<dbReference type="RefSeq" id="WP_196122181.1">
    <property type="nucleotide sequence ID" value="NZ_JADMCD010000014.1"/>
</dbReference>
<keyword evidence="3" id="KW-1185">Reference proteome</keyword>
<sequence length="161" mass="18235">MNTKASVGEISAEPAEQTKLVPLRFPTMLRKMWSGGDVQDWLDRHGPVYVLHVSKEAEKAKAEPGEQRLAELEAEREHLLRALKQKDAELAEKEAALKEHYRAREGIRSEVANYRWLRSNATLHRSASPGFYEIRVPESLKAPAGFDDLVNQIRAQHQSPA</sequence>
<protein>
    <submittedName>
        <fullName evidence="2">Uncharacterized protein</fullName>
    </submittedName>
</protein>
<keyword evidence="1" id="KW-0175">Coiled coil</keyword>
<dbReference type="Proteomes" id="UP000626180">
    <property type="component" value="Unassembled WGS sequence"/>
</dbReference>
<name>A0ABS0FRW9_PSELU</name>
<evidence type="ECO:0000256" key="1">
    <source>
        <dbReference type="SAM" id="Coils"/>
    </source>
</evidence>
<dbReference type="EMBL" id="JADMCD010000014">
    <property type="protein sequence ID" value="MBF8643119.1"/>
    <property type="molecule type" value="Genomic_DNA"/>
</dbReference>
<evidence type="ECO:0000313" key="2">
    <source>
        <dbReference type="EMBL" id="MBF8643119.1"/>
    </source>
</evidence>
<comment type="caution">
    <text evidence="2">The sequence shown here is derived from an EMBL/GenBank/DDBJ whole genome shotgun (WGS) entry which is preliminary data.</text>
</comment>
<reference evidence="2 3" key="1">
    <citation type="submission" date="2020-10" db="EMBL/GenBank/DDBJ databases">
        <title>Genome sequences of Pseudomonas isolates.</title>
        <authorList>
            <person name="Wessels L."/>
            <person name="Reich F."/>
            <person name="Hammerl J."/>
        </authorList>
    </citation>
    <scope>NUCLEOTIDE SEQUENCE [LARGE SCALE GENOMIC DNA]</scope>
    <source>
        <strain evidence="2 3">20-MO00624-0</strain>
    </source>
</reference>
<organism evidence="2 3">
    <name type="scientific">Pseudomonas luteola</name>
    <dbReference type="NCBI Taxonomy" id="47886"/>
    <lineage>
        <taxon>Bacteria</taxon>
        <taxon>Pseudomonadati</taxon>
        <taxon>Pseudomonadota</taxon>
        <taxon>Gammaproteobacteria</taxon>
        <taxon>Pseudomonadales</taxon>
        <taxon>Pseudomonadaceae</taxon>
        <taxon>Pseudomonas</taxon>
    </lineage>
</organism>
<proteinExistence type="predicted"/>
<feature type="coiled-coil region" evidence="1">
    <location>
        <begin position="55"/>
        <end position="103"/>
    </location>
</feature>